<organism evidence="2 3">
    <name type="scientific">Fusarium austroafricanum</name>
    <dbReference type="NCBI Taxonomy" id="2364996"/>
    <lineage>
        <taxon>Eukaryota</taxon>
        <taxon>Fungi</taxon>
        <taxon>Dikarya</taxon>
        <taxon>Ascomycota</taxon>
        <taxon>Pezizomycotina</taxon>
        <taxon>Sordariomycetes</taxon>
        <taxon>Hypocreomycetidae</taxon>
        <taxon>Hypocreales</taxon>
        <taxon>Nectriaceae</taxon>
        <taxon>Fusarium</taxon>
        <taxon>Fusarium concolor species complex</taxon>
    </lineage>
</organism>
<feature type="compositionally biased region" description="Acidic residues" evidence="1">
    <location>
        <begin position="30"/>
        <end position="41"/>
    </location>
</feature>
<comment type="caution">
    <text evidence="2">The sequence shown here is derived from an EMBL/GenBank/DDBJ whole genome shotgun (WGS) entry which is preliminary data.</text>
</comment>
<evidence type="ECO:0000313" key="2">
    <source>
        <dbReference type="EMBL" id="KAF4447884.1"/>
    </source>
</evidence>
<dbReference type="AlphaFoldDB" id="A0A8H4NR14"/>
<sequence length="705" mass="80703">MASNHEMALDASDDEMDLGSLDGFGLETASEPDSDLDSDLEDADDHEFDELAMPYPTCGLCRFEFEVGEDFVVFDPLSKAFPRIWYDKYCPSGLPDFLAIERGYHPACVALVEKDLLARHWKLDIPLLDSHIYEATGGRKIFYQPPPSFTARRANWLKQSIATDLLQALGGRLPEEICRHIASYCVRERACQIVRDLWMDPRRPKRGYRYIYIGNGSSVWAQHIEIEGLRYVKSLSISRQSKNDTLLFKPKYKPKHNTCLNLYYAENHLGVCQVIINQDDELPSMNTESGLNWCVMRHPNSPFWLRTNTDGIALRYIDQKDPDERVSARSWAVIPNSIDVFAHLPPATRRHNHDQLYYETVRAVDWNSPGVYGYSFHLDANMVRGIIAHKLGESVSCHRDAYGPKDEEWFHMPMDPDERVSELWYRKGAYDEDSSGGVHTLIVRTNKGRNFTPGFDLRCISPPNHSRTFAYKAIAIFPPTGSSRMLYCRSGHKGTGICFEKPTELEVSRGSQQVATWGQHEVQVSLQPSNDQSLKVPYGSITTSASLEDLRTITPCRTWKEDPPDKITGLLFTYYDGRQRCAGQVRLDCLDAPMTVPGKSLWLGARKPFKKQRLVREFYPENMHIVRVCVTEPLPDKEIEYLKVPLTGRLDWSLNRYAKSSISHFEGEARDEIREIMADQKKVVSDYADPEVETFSVLLRMWDSN</sequence>
<evidence type="ECO:0000313" key="3">
    <source>
        <dbReference type="Proteomes" id="UP000605986"/>
    </source>
</evidence>
<name>A0A8H4NR14_9HYPO</name>
<dbReference type="EMBL" id="JAADJG010000371">
    <property type="protein sequence ID" value="KAF4447884.1"/>
    <property type="molecule type" value="Genomic_DNA"/>
</dbReference>
<reference evidence="2" key="1">
    <citation type="submission" date="2020-01" db="EMBL/GenBank/DDBJ databases">
        <title>Identification and distribution of gene clusters putatively required for synthesis of sphingolipid metabolism inhibitors in phylogenetically diverse species of the filamentous fungus Fusarium.</title>
        <authorList>
            <person name="Kim H.-S."/>
            <person name="Busman M."/>
            <person name="Brown D.W."/>
            <person name="Divon H."/>
            <person name="Uhlig S."/>
            <person name="Proctor R.H."/>
        </authorList>
    </citation>
    <scope>NUCLEOTIDE SEQUENCE</scope>
    <source>
        <strain evidence="2">NRRL 53441</strain>
    </source>
</reference>
<dbReference type="OrthoDB" id="5153231at2759"/>
<accession>A0A8H4NR14</accession>
<protein>
    <submittedName>
        <fullName evidence="2">Uncharacterized protein</fullName>
    </submittedName>
</protein>
<gene>
    <name evidence="2" type="ORF">F53441_8634</name>
</gene>
<proteinExistence type="predicted"/>
<dbReference type="Proteomes" id="UP000605986">
    <property type="component" value="Unassembled WGS sequence"/>
</dbReference>
<feature type="region of interest" description="Disordered" evidence="1">
    <location>
        <begin position="1"/>
        <end position="41"/>
    </location>
</feature>
<keyword evidence="3" id="KW-1185">Reference proteome</keyword>
<evidence type="ECO:0000256" key="1">
    <source>
        <dbReference type="SAM" id="MobiDB-lite"/>
    </source>
</evidence>